<gene>
    <name evidence="4" type="ORF">J2851_001469</name>
</gene>
<dbReference type="CDD" id="cd18774">
    <property type="entry name" value="PDC2_HK_sensor"/>
    <property type="match status" value="1"/>
</dbReference>
<dbReference type="CDD" id="cd01949">
    <property type="entry name" value="GGDEF"/>
    <property type="match status" value="1"/>
</dbReference>
<organism evidence="4 5">
    <name type="scientific">Azospirillum rugosum</name>
    <dbReference type="NCBI Taxonomy" id="416170"/>
    <lineage>
        <taxon>Bacteria</taxon>
        <taxon>Pseudomonadati</taxon>
        <taxon>Pseudomonadota</taxon>
        <taxon>Alphaproteobacteria</taxon>
        <taxon>Rhodospirillales</taxon>
        <taxon>Azospirillaceae</taxon>
        <taxon>Azospirillum</taxon>
    </lineage>
</organism>
<dbReference type="PANTHER" id="PTHR46663:SF2">
    <property type="entry name" value="GGDEF DOMAIN-CONTAINING PROTEIN"/>
    <property type="match status" value="1"/>
</dbReference>
<feature type="domain" description="HAMP" evidence="2">
    <location>
        <begin position="317"/>
        <end position="370"/>
    </location>
</feature>
<name>A0ABS4SGM5_9PROT</name>
<keyword evidence="1" id="KW-1133">Transmembrane helix</keyword>
<evidence type="ECO:0000259" key="2">
    <source>
        <dbReference type="PROSITE" id="PS50885"/>
    </source>
</evidence>
<dbReference type="SMART" id="SM00267">
    <property type="entry name" value="GGDEF"/>
    <property type="match status" value="1"/>
</dbReference>
<dbReference type="InterPro" id="IPR000160">
    <property type="entry name" value="GGDEF_dom"/>
</dbReference>
<evidence type="ECO:0000256" key="1">
    <source>
        <dbReference type="SAM" id="Phobius"/>
    </source>
</evidence>
<evidence type="ECO:0000259" key="3">
    <source>
        <dbReference type="PROSITE" id="PS50887"/>
    </source>
</evidence>
<dbReference type="Pfam" id="PF00990">
    <property type="entry name" value="GGDEF"/>
    <property type="match status" value="1"/>
</dbReference>
<dbReference type="PROSITE" id="PS50887">
    <property type="entry name" value="GGDEF"/>
    <property type="match status" value="1"/>
</dbReference>
<keyword evidence="1" id="KW-0472">Membrane</keyword>
<dbReference type="PANTHER" id="PTHR46663">
    <property type="entry name" value="DIGUANYLATE CYCLASE DGCT-RELATED"/>
    <property type="match status" value="1"/>
</dbReference>
<dbReference type="RefSeq" id="WP_209765541.1">
    <property type="nucleotide sequence ID" value="NZ_JAUSVT010000001.1"/>
</dbReference>
<dbReference type="EMBL" id="JAGINP010000004">
    <property type="protein sequence ID" value="MBP2291720.1"/>
    <property type="molecule type" value="Genomic_DNA"/>
</dbReference>
<feature type="domain" description="GGDEF" evidence="3">
    <location>
        <begin position="405"/>
        <end position="540"/>
    </location>
</feature>
<dbReference type="InterPro" id="IPR043128">
    <property type="entry name" value="Rev_trsase/Diguanyl_cyclase"/>
</dbReference>
<evidence type="ECO:0000313" key="4">
    <source>
        <dbReference type="EMBL" id="MBP2291720.1"/>
    </source>
</evidence>
<feature type="transmembrane region" description="Helical" evidence="1">
    <location>
        <begin position="298"/>
        <end position="316"/>
    </location>
</feature>
<dbReference type="SMART" id="SM00304">
    <property type="entry name" value="HAMP"/>
    <property type="match status" value="1"/>
</dbReference>
<keyword evidence="1" id="KW-0812">Transmembrane</keyword>
<dbReference type="Gene3D" id="3.30.450.20">
    <property type="entry name" value="PAS domain"/>
    <property type="match status" value="1"/>
</dbReference>
<dbReference type="Proteomes" id="UP000781958">
    <property type="component" value="Unassembled WGS sequence"/>
</dbReference>
<dbReference type="NCBIfam" id="TIGR00254">
    <property type="entry name" value="GGDEF"/>
    <property type="match status" value="1"/>
</dbReference>
<reference evidence="4 5" key="1">
    <citation type="submission" date="2021-03" db="EMBL/GenBank/DDBJ databases">
        <title>Genomic Encyclopedia of Type Strains, Phase III (KMG-III): the genomes of soil and plant-associated and newly described type strains.</title>
        <authorList>
            <person name="Whitman W."/>
        </authorList>
    </citation>
    <scope>NUCLEOTIDE SEQUENCE [LARGE SCALE GENOMIC DNA]</scope>
    <source>
        <strain evidence="4 5">IMMIB AFH-6</strain>
    </source>
</reference>
<keyword evidence="5" id="KW-1185">Reference proteome</keyword>
<comment type="caution">
    <text evidence="4">The sequence shown here is derived from an EMBL/GenBank/DDBJ whole genome shotgun (WGS) entry which is preliminary data.</text>
</comment>
<dbReference type="PROSITE" id="PS50885">
    <property type="entry name" value="HAMP"/>
    <property type="match status" value="1"/>
</dbReference>
<dbReference type="InterPro" id="IPR052163">
    <property type="entry name" value="DGC-Regulatory_Protein"/>
</dbReference>
<dbReference type="InterPro" id="IPR003660">
    <property type="entry name" value="HAMP_dom"/>
</dbReference>
<dbReference type="CDD" id="cd12914">
    <property type="entry name" value="PDC1_DGC_like"/>
    <property type="match status" value="1"/>
</dbReference>
<dbReference type="SUPFAM" id="SSF158472">
    <property type="entry name" value="HAMP domain-like"/>
    <property type="match status" value="1"/>
</dbReference>
<proteinExistence type="predicted"/>
<dbReference type="InterPro" id="IPR029787">
    <property type="entry name" value="Nucleotide_cyclase"/>
</dbReference>
<sequence length="551" mass="58937">MVARERGLRTTVALTSAALVLGVSVVLAGLTGMRSRVRIENAIGRSLAEAADQMADQLDVSMWARSSEVAMLAKLGISHVLDDPAAMRRLLDEFKATFPTMSWMGVVDPRGKVMAATDGILDGADISARPVYRNGLDGLFVGDVHDAVLLANLLPNPSGEAMKFVDISIPVHDADGRVAAVLATHLSWEWTRELRRALMQTMQDRPGLELLIVAADRTVLLGPRDLLGAKLEIDAVRRAQADDRGWTVETWPDGRDYLTGYAFGSGHLTYKGLGWSVIARQPLEVAYAPATAQTVESVLVGGAMVLLFSALAWMAAGRVTGPLRRIAVAAERIRAGDRAAEMPVVAGSAEIASLSATLRDLVDGLVHRDAALVRLEDIAYQDRLTALPNRRYFEQYVEATTSGGGSATFLYIDLDGFKPINDRLGHDVGDIVLRQVGGRLAACFRGDDVVARLGGDEFAAVLPARSGTEPPNLDDLAARIIAAVNEPVVVKGEAVKVGCSIGVAQWPADSADVAEALRFADQALYRAKRDGRNRAVRWSESLTTTATAGAA</sequence>
<dbReference type="CDD" id="cd06225">
    <property type="entry name" value="HAMP"/>
    <property type="match status" value="1"/>
</dbReference>
<accession>A0ABS4SGM5</accession>
<evidence type="ECO:0000313" key="5">
    <source>
        <dbReference type="Proteomes" id="UP000781958"/>
    </source>
</evidence>
<dbReference type="SUPFAM" id="SSF55073">
    <property type="entry name" value="Nucleotide cyclase"/>
    <property type="match status" value="1"/>
</dbReference>
<dbReference type="Gene3D" id="6.10.340.10">
    <property type="match status" value="1"/>
</dbReference>
<protein>
    <submittedName>
        <fullName evidence="4">Diguanylate cyclase (GGDEF)-like protein</fullName>
    </submittedName>
</protein>
<dbReference type="Gene3D" id="3.30.70.270">
    <property type="match status" value="1"/>
</dbReference>
<dbReference type="Pfam" id="PF00672">
    <property type="entry name" value="HAMP"/>
    <property type="match status" value="1"/>
</dbReference>